<dbReference type="Proteomes" id="UP000000263">
    <property type="component" value="Chromosome"/>
</dbReference>
<dbReference type="OrthoDB" id="9770965at2"/>
<evidence type="ECO:0000313" key="7">
    <source>
        <dbReference type="Proteomes" id="UP000000263"/>
    </source>
</evidence>
<name>A7NHL8_ROSCS</name>
<protein>
    <submittedName>
        <fullName evidence="6">Patatin</fullName>
    </submittedName>
</protein>
<feature type="short sequence motif" description="GXSXG" evidence="4">
    <location>
        <begin position="41"/>
        <end position="45"/>
    </location>
</feature>
<keyword evidence="7" id="KW-1185">Reference proteome</keyword>
<keyword evidence="3 4" id="KW-0443">Lipid metabolism</keyword>
<feature type="active site" description="Proton acceptor" evidence="4">
    <location>
        <position position="218"/>
    </location>
</feature>
<keyword evidence="1 4" id="KW-0378">Hydrolase</keyword>
<dbReference type="GO" id="GO:0016787">
    <property type="term" value="F:hydrolase activity"/>
    <property type="evidence" value="ECO:0007669"/>
    <property type="project" value="UniProtKB-UniRule"/>
</dbReference>
<dbReference type="GO" id="GO:0016042">
    <property type="term" value="P:lipid catabolic process"/>
    <property type="evidence" value="ECO:0007669"/>
    <property type="project" value="UniProtKB-UniRule"/>
</dbReference>
<dbReference type="InterPro" id="IPR016035">
    <property type="entry name" value="Acyl_Trfase/lysoPLipase"/>
</dbReference>
<dbReference type="KEGG" id="rca:Rcas_0848"/>
<gene>
    <name evidence="6" type="ordered locus">Rcas_0848</name>
</gene>
<dbReference type="CDD" id="cd07209">
    <property type="entry name" value="Pat_hypo_Ecoli_Z1214_like"/>
    <property type="match status" value="1"/>
</dbReference>
<dbReference type="EMBL" id="CP000804">
    <property type="protein sequence ID" value="ABU56965.1"/>
    <property type="molecule type" value="Genomic_DNA"/>
</dbReference>
<proteinExistence type="predicted"/>
<accession>A7NHL8</accession>
<evidence type="ECO:0000259" key="5">
    <source>
        <dbReference type="PROSITE" id="PS51635"/>
    </source>
</evidence>
<dbReference type="RefSeq" id="WP_012119395.1">
    <property type="nucleotide sequence ID" value="NC_009767.1"/>
</dbReference>
<dbReference type="eggNOG" id="COG1752">
    <property type="taxonomic scope" value="Bacteria"/>
</dbReference>
<dbReference type="PANTHER" id="PTHR14226:SF57">
    <property type="entry name" value="BLR7027 PROTEIN"/>
    <property type="match status" value="1"/>
</dbReference>
<sequence>MKKALVLSGGGGRGAYHVGVIEALVERGWMQDGRGPDILAGTSIGAINAAALASGLTVAELKARWLEMHTEDVHRLSSDLPTVSRPLVRFLMRSVLTSEAHGGSPAMLPPEERKMSAEGLIERISSVFRSRPFRSMLDTTPWRHTLSRWMDFERINAPDAPALLLTATDLQSGDLRVFCNRPLRNHPADTITIEHLMASSSIPTVYPWTEIDGRKYWDGAILANTPLGPVIDLAAREDVEIVVVMMTPWDVAPEVMRQQLQEVPQDLVQALSLTLDWALLASYRTAIKTLRAYNRLAEAMHKLERAAQQTGNPDLRIEGNIPRIITEPLVVAPQQLMPLEWIIDYEEHNHRTLFEMGRNDALRALDNRLLDRLLDQP</sequence>
<dbReference type="SUPFAM" id="SSF52151">
    <property type="entry name" value="FabD/lysophospholipase-like"/>
    <property type="match status" value="1"/>
</dbReference>
<keyword evidence="2 4" id="KW-0442">Lipid degradation</keyword>
<feature type="domain" description="PNPLA" evidence="5">
    <location>
        <begin position="5"/>
        <end position="231"/>
    </location>
</feature>
<dbReference type="STRING" id="383372.Rcas_0848"/>
<feature type="short sequence motif" description="DGA/G" evidence="4">
    <location>
        <begin position="218"/>
        <end position="220"/>
    </location>
</feature>
<dbReference type="AlphaFoldDB" id="A7NHL8"/>
<feature type="active site" description="Nucleophile" evidence="4">
    <location>
        <position position="43"/>
    </location>
</feature>
<dbReference type="Gene3D" id="3.40.1090.10">
    <property type="entry name" value="Cytosolic phospholipase A2 catalytic domain"/>
    <property type="match status" value="2"/>
</dbReference>
<dbReference type="InterPro" id="IPR050301">
    <property type="entry name" value="NTE"/>
</dbReference>
<evidence type="ECO:0000256" key="1">
    <source>
        <dbReference type="ARBA" id="ARBA00022801"/>
    </source>
</evidence>
<dbReference type="PROSITE" id="PS51635">
    <property type="entry name" value="PNPLA"/>
    <property type="match status" value="1"/>
</dbReference>
<dbReference type="Pfam" id="PF01734">
    <property type="entry name" value="Patatin"/>
    <property type="match status" value="1"/>
</dbReference>
<dbReference type="PANTHER" id="PTHR14226">
    <property type="entry name" value="NEUROPATHY TARGET ESTERASE/SWISS CHEESE D.MELANOGASTER"/>
    <property type="match status" value="1"/>
</dbReference>
<evidence type="ECO:0000256" key="3">
    <source>
        <dbReference type="ARBA" id="ARBA00023098"/>
    </source>
</evidence>
<evidence type="ECO:0000256" key="2">
    <source>
        <dbReference type="ARBA" id="ARBA00022963"/>
    </source>
</evidence>
<reference evidence="6 7" key="1">
    <citation type="submission" date="2007-08" db="EMBL/GenBank/DDBJ databases">
        <title>Complete sequence of Roseiflexus castenholzii DSM 13941.</title>
        <authorList>
            <consortium name="US DOE Joint Genome Institute"/>
            <person name="Copeland A."/>
            <person name="Lucas S."/>
            <person name="Lapidus A."/>
            <person name="Barry K."/>
            <person name="Glavina del Rio T."/>
            <person name="Dalin E."/>
            <person name="Tice H."/>
            <person name="Pitluck S."/>
            <person name="Thompson L.S."/>
            <person name="Brettin T."/>
            <person name="Bruce D."/>
            <person name="Detter J.C."/>
            <person name="Han C."/>
            <person name="Tapia R."/>
            <person name="Schmutz J."/>
            <person name="Larimer F."/>
            <person name="Land M."/>
            <person name="Hauser L."/>
            <person name="Kyrpides N."/>
            <person name="Mikhailova N."/>
            <person name="Bryant D.A."/>
            <person name="Hanada S."/>
            <person name="Tsukatani Y."/>
            <person name="Richardson P."/>
        </authorList>
    </citation>
    <scope>NUCLEOTIDE SEQUENCE [LARGE SCALE GENOMIC DNA]</scope>
    <source>
        <strain evidence="7">DSM 13941 / HLO8</strain>
    </source>
</reference>
<evidence type="ECO:0000256" key="4">
    <source>
        <dbReference type="PROSITE-ProRule" id="PRU01161"/>
    </source>
</evidence>
<organism evidence="6 7">
    <name type="scientific">Roseiflexus castenholzii (strain DSM 13941 / HLO8)</name>
    <dbReference type="NCBI Taxonomy" id="383372"/>
    <lineage>
        <taxon>Bacteria</taxon>
        <taxon>Bacillati</taxon>
        <taxon>Chloroflexota</taxon>
        <taxon>Chloroflexia</taxon>
        <taxon>Chloroflexales</taxon>
        <taxon>Roseiflexineae</taxon>
        <taxon>Roseiflexaceae</taxon>
        <taxon>Roseiflexus</taxon>
    </lineage>
</organism>
<evidence type="ECO:0000313" key="6">
    <source>
        <dbReference type="EMBL" id="ABU56965.1"/>
    </source>
</evidence>
<dbReference type="HOGENOM" id="CLU_042894_0_1_0"/>
<feature type="short sequence motif" description="GXGXXG" evidence="4">
    <location>
        <begin position="9"/>
        <end position="14"/>
    </location>
</feature>
<dbReference type="InterPro" id="IPR002641">
    <property type="entry name" value="PNPLA_dom"/>
</dbReference>